<reference evidence="1 2" key="1">
    <citation type="submission" date="2015-03" db="EMBL/GenBank/DDBJ databases">
        <title>Genome sequencing of Methylobacterium tarhaniae DSM 25844.</title>
        <authorList>
            <person name="Chaudhry V."/>
            <person name="Patil P.B."/>
        </authorList>
    </citation>
    <scope>NUCLEOTIDE SEQUENCE [LARGE SCALE GENOMIC DNA]</scope>
    <source>
        <strain evidence="1 2">DSM 25844</strain>
    </source>
</reference>
<gene>
    <name evidence="1" type="ORF">VQ03_03250</name>
</gene>
<dbReference type="EMBL" id="LABZ01000020">
    <property type="protein sequence ID" value="KMO44408.1"/>
    <property type="molecule type" value="Genomic_DNA"/>
</dbReference>
<organism evidence="1 2">
    <name type="scientific">Methylobacterium tarhaniae</name>
    <dbReference type="NCBI Taxonomy" id="1187852"/>
    <lineage>
        <taxon>Bacteria</taxon>
        <taxon>Pseudomonadati</taxon>
        <taxon>Pseudomonadota</taxon>
        <taxon>Alphaproteobacteria</taxon>
        <taxon>Hyphomicrobiales</taxon>
        <taxon>Methylobacteriaceae</taxon>
        <taxon>Methylobacterium</taxon>
    </lineage>
</organism>
<dbReference type="RefSeq" id="WP_048449419.1">
    <property type="nucleotide sequence ID" value="NZ_LABZ01000020.1"/>
</dbReference>
<dbReference type="OrthoDB" id="6816093at2"/>
<dbReference type="AlphaFoldDB" id="A0A0J6TFD7"/>
<accession>A0A0J6TFD7</accession>
<comment type="caution">
    <text evidence="1">The sequence shown here is derived from an EMBL/GenBank/DDBJ whole genome shotgun (WGS) entry which is preliminary data.</text>
</comment>
<dbReference type="Proteomes" id="UP000036449">
    <property type="component" value="Unassembled WGS sequence"/>
</dbReference>
<evidence type="ECO:0000313" key="1">
    <source>
        <dbReference type="EMBL" id="KMO44408.1"/>
    </source>
</evidence>
<evidence type="ECO:0000313" key="2">
    <source>
        <dbReference type="Proteomes" id="UP000036449"/>
    </source>
</evidence>
<dbReference type="PATRIC" id="fig|1187852.3.peg.2737"/>
<sequence>MYSFGSGVLIGTRNDVPNATPVNFGLVQEVTIDESATVKELYGQFQRPVAIARGTIKTTGKAKAAQISGLAFASLYYGVTPTSGQLMTAFGEAAAVPATSPYTRAVANASNFVDDLGVLNAATGLPFVKVSSAPSAGQYSVAAGTYTFAAADAGKALLINYTYTLAGSGQRFTVTNQLLGTTPTFACQFYTTFQGQAVNVKFGNCTSSKLGFGTKLEDFVMPEFDFSMFADAAGNVATWSFGDAA</sequence>
<protein>
    <submittedName>
        <fullName evidence="1">Uncharacterized protein</fullName>
    </submittedName>
</protein>
<keyword evidence="2" id="KW-1185">Reference proteome</keyword>
<proteinExistence type="predicted"/>
<name>A0A0J6TFD7_9HYPH</name>